<dbReference type="eggNOG" id="arCOG10284">
    <property type="taxonomic scope" value="Archaea"/>
</dbReference>
<proteinExistence type="predicted"/>
<organism evidence="1 2">
    <name type="scientific">Halogranum salarium B-1</name>
    <dbReference type="NCBI Taxonomy" id="1210908"/>
    <lineage>
        <taxon>Archaea</taxon>
        <taxon>Methanobacteriati</taxon>
        <taxon>Methanobacteriota</taxon>
        <taxon>Stenosarchaea group</taxon>
        <taxon>Halobacteria</taxon>
        <taxon>Halobacteriales</taxon>
        <taxon>Haloferacaceae</taxon>
    </lineage>
</organism>
<gene>
    <name evidence="1" type="ORF">HSB1_43020</name>
</gene>
<comment type="caution">
    <text evidence="1">The sequence shown here is derived from an EMBL/GenBank/DDBJ whole genome shotgun (WGS) entry which is preliminary data.</text>
</comment>
<dbReference type="EMBL" id="ALJD01000014">
    <property type="protein sequence ID" value="EJN57339.1"/>
    <property type="molecule type" value="Genomic_DNA"/>
</dbReference>
<evidence type="ECO:0000313" key="2">
    <source>
        <dbReference type="Proteomes" id="UP000007813"/>
    </source>
</evidence>
<reference evidence="1 2" key="1">
    <citation type="journal article" date="2012" name="J. Bacteriol.">
        <title>Draft Genome Sequence of the Extremely Halophilic Archaeon Halogranum salarium B-1T.</title>
        <authorList>
            <person name="Kim K.K."/>
            <person name="Lee K.C."/>
            <person name="Lee J.S."/>
        </authorList>
    </citation>
    <scope>NUCLEOTIDE SEQUENCE [LARGE SCALE GENOMIC DNA]</scope>
    <source>
        <strain evidence="1 2">B-1</strain>
    </source>
</reference>
<evidence type="ECO:0000313" key="1">
    <source>
        <dbReference type="EMBL" id="EJN57339.1"/>
    </source>
</evidence>
<protein>
    <submittedName>
        <fullName evidence="1">Uncharacterized protein</fullName>
    </submittedName>
</protein>
<sequence>MAFPLAQVMSTNVATPSADGLCAYCESRIFDHEPICVRDCDDDCGSPEFFYNYACLSAYIDEKSLTTGNACTWKPDENNCC</sequence>
<name>J3JDB2_9EURY</name>
<dbReference type="Proteomes" id="UP000007813">
    <property type="component" value="Unassembled WGS sequence"/>
</dbReference>
<accession>J3JDB2</accession>
<dbReference type="AlphaFoldDB" id="J3JDB2"/>